<accession>A0A9N9RK91</accession>
<dbReference type="GO" id="GO:0005524">
    <property type="term" value="F:ATP binding"/>
    <property type="evidence" value="ECO:0007669"/>
    <property type="project" value="UniProtKB-KW"/>
</dbReference>
<dbReference type="PANTHER" id="PTHR11630:SF47">
    <property type="entry name" value="DNA HELICASE MCM8"/>
    <property type="match status" value="1"/>
</dbReference>
<dbReference type="SUPFAM" id="SSF50249">
    <property type="entry name" value="Nucleic acid-binding proteins"/>
    <property type="match status" value="1"/>
</dbReference>
<dbReference type="InterPro" id="IPR001208">
    <property type="entry name" value="MCM_dom"/>
</dbReference>
<dbReference type="SMART" id="SM00382">
    <property type="entry name" value="AAA"/>
    <property type="match status" value="1"/>
</dbReference>
<keyword evidence="6" id="KW-0539">Nucleus</keyword>
<dbReference type="PRINTS" id="PR01657">
    <property type="entry name" value="MCMFAMILY"/>
</dbReference>
<dbReference type="SUPFAM" id="SSF52540">
    <property type="entry name" value="P-loop containing nucleoside triphosphate hydrolases"/>
    <property type="match status" value="1"/>
</dbReference>
<evidence type="ECO:0000256" key="7">
    <source>
        <dbReference type="ARBA" id="ARBA00041084"/>
    </source>
</evidence>
<evidence type="ECO:0000256" key="9">
    <source>
        <dbReference type="RuleBase" id="RU004070"/>
    </source>
</evidence>
<keyword evidence="3 9" id="KW-0547">Nucleotide-binding</keyword>
<evidence type="ECO:0000313" key="11">
    <source>
        <dbReference type="EMBL" id="CAG9798737.1"/>
    </source>
</evidence>
<dbReference type="InterPro" id="IPR056875">
    <property type="entry name" value="MCM8/REC_WHD"/>
</dbReference>
<feature type="domain" description="MCM C-terminal AAA(+) ATPase" evidence="10">
    <location>
        <begin position="361"/>
        <end position="546"/>
    </location>
</feature>
<dbReference type="Gene3D" id="2.40.50.140">
    <property type="entry name" value="Nucleic acid-binding proteins"/>
    <property type="match status" value="1"/>
</dbReference>
<keyword evidence="4 9" id="KW-0067">ATP-binding</keyword>
<proteinExistence type="inferred from homology"/>
<reference evidence="11" key="1">
    <citation type="submission" date="2022-01" db="EMBL/GenBank/DDBJ databases">
        <authorList>
            <person name="King R."/>
        </authorList>
    </citation>
    <scope>NUCLEOTIDE SEQUENCE</scope>
</reference>
<comment type="subcellular location">
    <subcellularLocation>
        <location evidence="1">Nucleus</location>
    </subcellularLocation>
</comment>
<evidence type="ECO:0000256" key="2">
    <source>
        <dbReference type="ARBA" id="ARBA00008010"/>
    </source>
</evidence>
<dbReference type="GO" id="GO:0003697">
    <property type="term" value="F:single-stranded DNA binding"/>
    <property type="evidence" value="ECO:0007669"/>
    <property type="project" value="TreeGrafter"/>
</dbReference>
<dbReference type="PANTHER" id="PTHR11630">
    <property type="entry name" value="DNA REPLICATION LICENSING FACTOR MCM FAMILY MEMBER"/>
    <property type="match status" value="1"/>
</dbReference>
<evidence type="ECO:0000256" key="8">
    <source>
        <dbReference type="ARBA" id="ARBA00042306"/>
    </source>
</evidence>
<dbReference type="Pfam" id="PF00493">
    <property type="entry name" value="MCM"/>
    <property type="match status" value="1"/>
</dbReference>
<evidence type="ECO:0000256" key="5">
    <source>
        <dbReference type="ARBA" id="ARBA00023125"/>
    </source>
</evidence>
<dbReference type="PROSITE" id="PS50051">
    <property type="entry name" value="MCM_2"/>
    <property type="match status" value="1"/>
</dbReference>
<dbReference type="InterPro" id="IPR058767">
    <property type="entry name" value="MCM8_N"/>
</dbReference>
<dbReference type="Pfam" id="PF17855">
    <property type="entry name" value="MCM_lid"/>
    <property type="match status" value="1"/>
</dbReference>
<dbReference type="InterPro" id="IPR041562">
    <property type="entry name" value="MCM_lid"/>
</dbReference>
<dbReference type="Gene3D" id="2.20.28.10">
    <property type="match status" value="1"/>
</dbReference>
<dbReference type="OrthoDB" id="422555at2759"/>
<dbReference type="EMBL" id="OU895877">
    <property type="protein sequence ID" value="CAG9798737.1"/>
    <property type="molecule type" value="Genomic_DNA"/>
</dbReference>
<reference evidence="11" key="2">
    <citation type="submission" date="2022-10" db="EMBL/GenBank/DDBJ databases">
        <authorList>
            <consortium name="ENA_rothamsted_submissions"/>
            <consortium name="culmorum"/>
            <person name="King R."/>
        </authorList>
    </citation>
    <scope>NUCLEOTIDE SEQUENCE</scope>
</reference>
<comment type="similarity">
    <text evidence="2 9">Belongs to the MCM family.</text>
</comment>
<dbReference type="GO" id="GO:0017116">
    <property type="term" value="F:single-stranded DNA helicase activity"/>
    <property type="evidence" value="ECO:0007669"/>
    <property type="project" value="TreeGrafter"/>
</dbReference>
<keyword evidence="12" id="KW-1185">Reference proteome</keyword>
<gene>
    <name evidence="11" type="ORF">CHIRRI_LOCUS1716</name>
</gene>
<sequence length="791" mass="89461">MKRTANGGFKSNYNRFAKFRGNAKARPMAGTSGMNQRDSDDEKEREYADVFTADVEMGCPYNAWKLYFPDKKFSQSVKISVKTQAVMNHFKRFKHWYDMDKVLTTYSLDLKVENFVEDEDFENEWPEWYEDLTNDPYDSFSLIGLALHTLLFEELKQKLINYQLKKMFIRPVGWRPLTDIIDIFNTKNTLVSTVGVVKKVEPIKIVYRFMSYKCKLCSAELFVRQNPLIKTLTRPSKCIAGCRAKGNFNPLISSQFTIVAPTQTVLVQEICYETDERNRSLEVQLNEEQVDTVYVGSEIVLTGVLKYRADKTSKHDGNSYVPFVETFSVFNQTGPGAAIYQSVEKKKMPDIVPILKGDPNLFKILIDSLCPIVYGREEAKAALLLALFSGFNLIKARRSNSHILLLGNPGTAKSTLMIAAASAAPRGMLVSGVIATQAGMTASVSTMGTIEAGALILSDNGVCCIDEIDKMKNIYGILLEPMEQQTVSLTKCGAVSTMPARCSIIAAANPVDNVYDENKPMIHNVNFLPQLISRFDLIVPFVDNMDVTHNDLPYFMDTRDKSMNVECEFFKNSEESQSSHWLTKAHDGNIQTIPLAALKSYIEFTQQNFHPKLSPEACQLIRDFFVEYTDIIRGNEQVNAQGPARTIESVVRLTLARARAEMLKVATVEHAHEIIELFKYTQIDIYEREAVVKDLNVKANANLNDSVNFGVIKRIKKPENVSALSKPKQMKAFIDFISNKSEEEDRNEFTRTELKAFGAEIGLKDFEDILYRLNNDGIILKTVDGYRFVSI</sequence>
<dbReference type="Pfam" id="PF26065">
    <property type="entry name" value="MCM8_N"/>
    <property type="match status" value="1"/>
</dbReference>
<evidence type="ECO:0000256" key="6">
    <source>
        <dbReference type="ARBA" id="ARBA00023242"/>
    </source>
</evidence>
<dbReference type="GO" id="GO:0042555">
    <property type="term" value="C:MCM complex"/>
    <property type="evidence" value="ECO:0007669"/>
    <property type="project" value="TreeGrafter"/>
</dbReference>
<evidence type="ECO:0000256" key="4">
    <source>
        <dbReference type="ARBA" id="ARBA00022840"/>
    </source>
</evidence>
<dbReference type="Pfam" id="PF17207">
    <property type="entry name" value="MCM_OB"/>
    <property type="match status" value="1"/>
</dbReference>
<evidence type="ECO:0000256" key="3">
    <source>
        <dbReference type="ARBA" id="ARBA00022741"/>
    </source>
</evidence>
<dbReference type="Gene3D" id="3.40.50.300">
    <property type="entry name" value="P-loop containing nucleotide triphosphate hydrolases"/>
    <property type="match status" value="1"/>
</dbReference>
<dbReference type="Pfam" id="PF25051">
    <property type="entry name" value="WHD_MCM8"/>
    <property type="match status" value="1"/>
</dbReference>
<dbReference type="InterPro" id="IPR012340">
    <property type="entry name" value="NA-bd_OB-fold"/>
</dbReference>
<keyword evidence="5 9" id="KW-0238">DNA-binding</keyword>
<dbReference type="SMART" id="SM00350">
    <property type="entry name" value="MCM"/>
    <property type="match status" value="1"/>
</dbReference>
<evidence type="ECO:0000256" key="1">
    <source>
        <dbReference type="ARBA" id="ARBA00004123"/>
    </source>
</evidence>
<evidence type="ECO:0000259" key="10">
    <source>
        <dbReference type="PROSITE" id="PS50051"/>
    </source>
</evidence>
<dbReference type="Proteomes" id="UP001153620">
    <property type="component" value="Chromosome 1"/>
</dbReference>
<evidence type="ECO:0000313" key="12">
    <source>
        <dbReference type="Proteomes" id="UP001153620"/>
    </source>
</evidence>
<dbReference type="InterPro" id="IPR033762">
    <property type="entry name" value="MCM_OB"/>
</dbReference>
<dbReference type="AlphaFoldDB" id="A0A9N9RK91"/>
<dbReference type="InterPro" id="IPR027417">
    <property type="entry name" value="P-loop_NTPase"/>
</dbReference>
<dbReference type="GO" id="GO:0006310">
    <property type="term" value="P:DNA recombination"/>
    <property type="evidence" value="ECO:0007669"/>
    <property type="project" value="UniProtKB-ARBA"/>
</dbReference>
<organism evidence="11 12">
    <name type="scientific">Chironomus riparius</name>
    <dbReference type="NCBI Taxonomy" id="315576"/>
    <lineage>
        <taxon>Eukaryota</taxon>
        <taxon>Metazoa</taxon>
        <taxon>Ecdysozoa</taxon>
        <taxon>Arthropoda</taxon>
        <taxon>Hexapoda</taxon>
        <taxon>Insecta</taxon>
        <taxon>Pterygota</taxon>
        <taxon>Neoptera</taxon>
        <taxon>Endopterygota</taxon>
        <taxon>Diptera</taxon>
        <taxon>Nematocera</taxon>
        <taxon>Chironomoidea</taxon>
        <taxon>Chironomidae</taxon>
        <taxon>Chironominae</taxon>
        <taxon>Chironomus</taxon>
    </lineage>
</organism>
<dbReference type="GO" id="GO:0005634">
    <property type="term" value="C:nucleus"/>
    <property type="evidence" value="ECO:0007669"/>
    <property type="project" value="UniProtKB-SubCell"/>
</dbReference>
<dbReference type="CDD" id="cd22247">
    <property type="entry name" value="MCM8_WHD"/>
    <property type="match status" value="1"/>
</dbReference>
<dbReference type="InterPro" id="IPR031327">
    <property type="entry name" value="MCM"/>
</dbReference>
<dbReference type="InterPro" id="IPR003593">
    <property type="entry name" value="AAA+_ATPase"/>
</dbReference>
<name>A0A9N9RK91_9DIPT</name>
<protein>
    <recommendedName>
        <fullName evidence="7">DNA helicase MCM8</fullName>
    </recommendedName>
    <alternativeName>
        <fullName evidence="8">Minichromosome maintenance 8</fullName>
    </alternativeName>
</protein>